<dbReference type="SUPFAM" id="SSF47090">
    <property type="entry name" value="PGBD-like"/>
    <property type="match status" value="1"/>
</dbReference>
<protein>
    <submittedName>
        <fullName evidence="3">Lytic murein transglycosylase</fullName>
    </submittedName>
</protein>
<dbReference type="Pfam" id="PF13406">
    <property type="entry name" value="SLT_2"/>
    <property type="match status" value="1"/>
</dbReference>
<name>A0A8B2NUY8_9HYPH</name>
<dbReference type="Gene3D" id="1.10.8.350">
    <property type="entry name" value="Bacterial muramidase"/>
    <property type="match status" value="1"/>
</dbReference>
<dbReference type="EMBL" id="QHHQ01000003">
    <property type="protein sequence ID" value="RAI00983.1"/>
    <property type="molecule type" value="Genomic_DNA"/>
</dbReference>
<feature type="domain" description="Transglycosylase SLT" evidence="2">
    <location>
        <begin position="33"/>
        <end position="325"/>
    </location>
</feature>
<dbReference type="GO" id="GO:0008933">
    <property type="term" value="F:peptidoglycan lytic transglycosylase activity"/>
    <property type="evidence" value="ECO:0007669"/>
    <property type="project" value="TreeGrafter"/>
</dbReference>
<dbReference type="RefSeq" id="WP_111347503.1">
    <property type="nucleotide sequence ID" value="NZ_QHHQ01000003.1"/>
</dbReference>
<dbReference type="InterPro" id="IPR002477">
    <property type="entry name" value="Peptidoglycan-bd-like"/>
</dbReference>
<dbReference type="Proteomes" id="UP000249590">
    <property type="component" value="Unassembled WGS sequence"/>
</dbReference>
<evidence type="ECO:0000313" key="4">
    <source>
        <dbReference type="Proteomes" id="UP000249590"/>
    </source>
</evidence>
<dbReference type="NCBIfam" id="TIGR02283">
    <property type="entry name" value="MltB_2"/>
    <property type="match status" value="1"/>
</dbReference>
<organism evidence="3 4">
    <name type="scientific">Acuticoccus sediminis</name>
    <dbReference type="NCBI Taxonomy" id="2184697"/>
    <lineage>
        <taxon>Bacteria</taxon>
        <taxon>Pseudomonadati</taxon>
        <taxon>Pseudomonadota</taxon>
        <taxon>Alphaproteobacteria</taxon>
        <taxon>Hyphomicrobiales</taxon>
        <taxon>Amorphaceae</taxon>
        <taxon>Acuticoccus</taxon>
    </lineage>
</organism>
<dbReference type="InterPro" id="IPR031304">
    <property type="entry name" value="SLT_2"/>
</dbReference>
<proteinExistence type="predicted"/>
<dbReference type="InterPro" id="IPR011970">
    <property type="entry name" value="MltB_2"/>
</dbReference>
<dbReference type="InterPro" id="IPR036366">
    <property type="entry name" value="PGBDSf"/>
</dbReference>
<dbReference type="PANTHER" id="PTHR30163">
    <property type="entry name" value="MEMBRANE-BOUND LYTIC MUREIN TRANSGLYCOSYLASE B"/>
    <property type="match status" value="1"/>
</dbReference>
<dbReference type="PANTHER" id="PTHR30163:SF8">
    <property type="entry name" value="LYTIC MUREIN TRANSGLYCOSYLASE"/>
    <property type="match status" value="1"/>
</dbReference>
<accession>A0A8B2NUY8</accession>
<comment type="caution">
    <text evidence="3">The sequence shown here is derived from an EMBL/GenBank/DDBJ whole genome shotgun (WGS) entry which is preliminary data.</text>
</comment>
<dbReference type="GO" id="GO:0009253">
    <property type="term" value="P:peptidoglycan catabolic process"/>
    <property type="evidence" value="ECO:0007669"/>
    <property type="project" value="TreeGrafter"/>
</dbReference>
<reference evidence="3 4" key="1">
    <citation type="submission" date="2018-05" db="EMBL/GenBank/DDBJ databases">
        <title>Acuticoccus sediminis sp. nov., isolated from deep-sea sediment of Indian Ocean.</title>
        <authorList>
            <person name="Liu X."/>
            <person name="Lai Q."/>
            <person name="Du Y."/>
            <person name="Sun F."/>
            <person name="Zhang X."/>
            <person name="Wang S."/>
            <person name="Shao Z."/>
        </authorList>
    </citation>
    <scope>NUCLEOTIDE SEQUENCE [LARGE SCALE GENOMIC DNA]</scope>
    <source>
        <strain evidence="3 4">PTG4-2</strain>
    </source>
</reference>
<dbReference type="CDD" id="cd13399">
    <property type="entry name" value="Slt35-like"/>
    <property type="match status" value="1"/>
</dbReference>
<dbReference type="Gene3D" id="1.10.530.10">
    <property type="match status" value="1"/>
</dbReference>
<dbReference type="InterPro" id="IPR036365">
    <property type="entry name" value="PGBD-like_sf"/>
</dbReference>
<dbReference type="InterPro" id="IPR043426">
    <property type="entry name" value="MltB-like"/>
</dbReference>
<dbReference type="OrthoDB" id="9808544at2"/>
<keyword evidence="4" id="KW-1185">Reference proteome</keyword>
<dbReference type="AlphaFoldDB" id="A0A8B2NUY8"/>
<sequence>MVSGDIAFNRVLASAALVAVMLFIPHHARADAFSSCVASKWPAARSAGVTRATFDAATRDLRPDPDTVRLSNHQSEFVKPIWEYLDTAVSEKRVREGRAAYAKYRDTLSAISARYKVDPEVIVAIWGMETSYGSHMGDHNAVRAAATLACNGSRRSSFWTDQFAAALKIAQDGHVPLDQMNSSWGAAMGHTQFIPTSWQAYAADFDGDGKRDIWRSIPDAFASTANYLAKSGWNYQETWGYEVVVPRNFDHRKADSKQKRTLAQWEALGIKRAGGASWPRPSDQAYLLYPAGANGPAFLMLHNFDVIKRYNNADAYALGVGHLADRIIGGGDFNQSWPKDEKPLTRAQVKEVQSLLTRRGFSTGGIDGSVGPMTRDAIRAYQSSGGKVPDGYASTQLLQDLQRR</sequence>
<feature type="domain" description="Peptidoglycan binding-like" evidence="1">
    <location>
        <begin position="346"/>
        <end position="399"/>
    </location>
</feature>
<evidence type="ECO:0000313" key="3">
    <source>
        <dbReference type="EMBL" id="RAI00983.1"/>
    </source>
</evidence>
<dbReference type="Gene3D" id="1.10.101.10">
    <property type="entry name" value="PGBD-like superfamily/PGBD"/>
    <property type="match status" value="1"/>
</dbReference>
<dbReference type="SUPFAM" id="SSF53955">
    <property type="entry name" value="Lysozyme-like"/>
    <property type="match status" value="1"/>
</dbReference>
<dbReference type="Pfam" id="PF01471">
    <property type="entry name" value="PG_binding_1"/>
    <property type="match status" value="1"/>
</dbReference>
<dbReference type="InterPro" id="IPR023346">
    <property type="entry name" value="Lysozyme-like_dom_sf"/>
</dbReference>
<evidence type="ECO:0000259" key="2">
    <source>
        <dbReference type="Pfam" id="PF13406"/>
    </source>
</evidence>
<gene>
    <name evidence="3" type="ORF">DLJ53_17300</name>
</gene>
<evidence type="ECO:0000259" key="1">
    <source>
        <dbReference type="Pfam" id="PF01471"/>
    </source>
</evidence>